<dbReference type="RefSeq" id="YP_010215705.1">
    <property type="nucleotide sequence ID" value="NC_058878.1"/>
</dbReference>
<keyword evidence="1" id="KW-0150">Chloroplast</keyword>
<keyword evidence="1" id="KW-0934">Plastid</keyword>
<reference evidence="1" key="1">
    <citation type="submission" date="2021-02" db="EMBL/GenBank/DDBJ databases">
        <authorList>
            <person name="Liu K."/>
            <person name="Chen N."/>
        </authorList>
    </citation>
    <scope>NUCLEOTIDE SEQUENCE</scope>
    <source>
        <strain evidence="1">CNS00472</strain>
    </source>
</reference>
<accession>A0A8K1YGW9</accession>
<protein>
    <submittedName>
        <fullName evidence="1">Uncharacterized protein</fullName>
    </submittedName>
</protein>
<organism evidence="1">
    <name type="scientific">Thalassiosira tenera</name>
    <dbReference type="NCBI Taxonomy" id="291031"/>
    <lineage>
        <taxon>Eukaryota</taxon>
        <taxon>Sar</taxon>
        <taxon>Stramenopiles</taxon>
        <taxon>Ochrophyta</taxon>
        <taxon>Bacillariophyta</taxon>
        <taxon>Coscinodiscophyceae</taxon>
        <taxon>Thalassiosirophycidae</taxon>
        <taxon>Thalassiosirales</taxon>
        <taxon>Thalassiosiraceae</taxon>
        <taxon>Thalassiosira</taxon>
    </lineage>
</organism>
<name>A0A8K1YGW9_9STRA</name>
<dbReference type="GeneID" id="68660585"/>
<dbReference type="EMBL" id="MW592699">
    <property type="protein sequence ID" value="UBQ35142.1"/>
    <property type="molecule type" value="Genomic_DNA"/>
</dbReference>
<gene>
    <name evidence="1" type="primary">orf106</name>
</gene>
<dbReference type="RefSeq" id="YP_010215661.1">
    <property type="nucleotide sequence ID" value="NC_058878.1"/>
</dbReference>
<dbReference type="EMBL" id="MW592699">
    <property type="protein sequence ID" value="UBQ35186.1"/>
    <property type="molecule type" value="Genomic_DNA"/>
</dbReference>
<geneLocation type="chloroplast" evidence="1"/>
<proteinExistence type="predicted"/>
<dbReference type="GeneID" id="68660635"/>
<dbReference type="AlphaFoldDB" id="A0A8K1YGW9"/>
<sequence>MTKNQNRKKRILNHLGKIGMAIVTVSLVTSPSLASDSVETASQAIGAEGGKKVAKEALNAALKMAKSKPAMSTATGIVCLACIPAGTAASPGLCIACGILIAKTFG</sequence>
<evidence type="ECO:0000313" key="1">
    <source>
        <dbReference type="EMBL" id="UBQ35186.1"/>
    </source>
</evidence>